<gene>
    <name evidence="1" type="ORF">DTO96_101949</name>
</gene>
<proteinExistence type="predicted"/>
<dbReference type="AlphaFoldDB" id="A0A345DCW5"/>
<dbReference type="EMBL" id="CP031124">
    <property type="protein sequence ID" value="AXF86203.1"/>
    <property type="molecule type" value="Genomic_DNA"/>
</dbReference>
<accession>A0A345DCW5</accession>
<dbReference type="KEGG" id="hyf:DTO96_101949"/>
<keyword evidence="2" id="KW-1185">Reference proteome</keyword>
<name>A0A345DCW5_9BURK</name>
<organism evidence="1 2">
    <name type="scientific">Ephemeroptericola cinctiostellae</name>
    <dbReference type="NCBI Taxonomy" id="2268024"/>
    <lineage>
        <taxon>Bacteria</taxon>
        <taxon>Pseudomonadati</taxon>
        <taxon>Pseudomonadota</taxon>
        <taxon>Betaproteobacteria</taxon>
        <taxon>Burkholderiales</taxon>
        <taxon>Burkholderiaceae</taxon>
        <taxon>Ephemeroptericola</taxon>
    </lineage>
</organism>
<reference evidence="2" key="1">
    <citation type="submission" date="2018-07" db="EMBL/GenBank/DDBJ databases">
        <authorList>
            <person name="Kim H."/>
        </authorList>
    </citation>
    <scope>NUCLEOTIDE SEQUENCE [LARGE SCALE GENOMIC DNA]</scope>
    <source>
        <strain evidence="2">F02</strain>
    </source>
</reference>
<evidence type="ECO:0000313" key="1">
    <source>
        <dbReference type="EMBL" id="AXF86203.1"/>
    </source>
</evidence>
<dbReference type="Proteomes" id="UP000252182">
    <property type="component" value="Chromosome"/>
</dbReference>
<protein>
    <submittedName>
        <fullName evidence="1">Uncharacterized protein</fullName>
    </submittedName>
</protein>
<sequence>MLDQTVWRADMAFTFKNLSPTTVRGYHVWAIPYVCLMRKSQLAEKLMFPIAKYRAQELAYQMGVVEKGSWRGKLIRLVLEPICWALGVFATEQNWESLWQPAK</sequence>
<evidence type="ECO:0000313" key="2">
    <source>
        <dbReference type="Proteomes" id="UP000252182"/>
    </source>
</evidence>